<dbReference type="AlphaFoldDB" id="A0A4Y2LEU6"/>
<evidence type="ECO:0000313" key="3">
    <source>
        <dbReference type="Proteomes" id="UP000499080"/>
    </source>
</evidence>
<gene>
    <name evidence="1" type="ORF">AVEN_154298_1</name>
    <name evidence="2" type="ORF">AVEN_242823_1</name>
</gene>
<dbReference type="EMBL" id="BGPR01199223">
    <property type="protein sequence ID" value="GBN13301.1"/>
    <property type="molecule type" value="Genomic_DNA"/>
</dbReference>
<evidence type="ECO:0000313" key="1">
    <source>
        <dbReference type="EMBL" id="GBN13223.1"/>
    </source>
</evidence>
<comment type="caution">
    <text evidence="2">The sequence shown here is derived from an EMBL/GenBank/DDBJ whole genome shotgun (WGS) entry which is preliminary data.</text>
</comment>
<accession>A0A4Y2LEU6</accession>
<sequence length="32" mass="3633">MLFIFNFAEFKRLALQNPDLYDGDMAGIDGPL</sequence>
<name>A0A4Y2LEU6_ARAVE</name>
<evidence type="ECO:0000313" key="2">
    <source>
        <dbReference type="EMBL" id="GBN13301.1"/>
    </source>
</evidence>
<protein>
    <submittedName>
        <fullName evidence="2">Uncharacterized protein</fullName>
    </submittedName>
</protein>
<keyword evidence="3" id="KW-1185">Reference proteome</keyword>
<dbReference type="Proteomes" id="UP000499080">
    <property type="component" value="Unassembled WGS sequence"/>
</dbReference>
<feature type="non-terminal residue" evidence="2">
    <location>
        <position position="32"/>
    </location>
</feature>
<dbReference type="EMBL" id="BGPR01199193">
    <property type="protein sequence ID" value="GBN13223.1"/>
    <property type="molecule type" value="Genomic_DNA"/>
</dbReference>
<organism evidence="2 3">
    <name type="scientific">Araneus ventricosus</name>
    <name type="common">Orbweaver spider</name>
    <name type="synonym">Epeira ventricosa</name>
    <dbReference type="NCBI Taxonomy" id="182803"/>
    <lineage>
        <taxon>Eukaryota</taxon>
        <taxon>Metazoa</taxon>
        <taxon>Ecdysozoa</taxon>
        <taxon>Arthropoda</taxon>
        <taxon>Chelicerata</taxon>
        <taxon>Arachnida</taxon>
        <taxon>Araneae</taxon>
        <taxon>Araneomorphae</taxon>
        <taxon>Entelegynae</taxon>
        <taxon>Araneoidea</taxon>
        <taxon>Araneidae</taxon>
        <taxon>Araneus</taxon>
    </lineage>
</organism>
<reference evidence="2 3" key="1">
    <citation type="journal article" date="2019" name="Sci. Rep.">
        <title>Orb-weaving spider Araneus ventricosus genome elucidates the spidroin gene catalogue.</title>
        <authorList>
            <person name="Kono N."/>
            <person name="Nakamura H."/>
            <person name="Ohtoshi R."/>
            <person name="Moran D.A.P."/>
            <person name="Shinohara A."/>
            <person name="Yoshida Y."/>
            <person name="Fujiwara M."/>
            <person name="Mori M."/>
            <person name="Tomita M."/>
            <person name="Arakawa K."/>
        </authorList>
    </citation>
    <scope>NUCLEOTIDE SEQUENCE [LARGE SCALE GENOMIC DNA]</scope>
</reference>
<proteinExistence type="predicted"/>